<evidence type="ECO:0000313" key="3">
    <source>
        <dbReference type="EMBL" id="SMA33365.1"/>
    </source>
</evidence>
<keyword evidence="4" id="KW-1185">Reference proteome</keyword>
<dbReference type="NCBIfam" id="TIGR01630">
    <property type="entry name" value="psiM2_ORF9"/>
    <property type="match status" value="1"/>
</dbReference>
<evidence type="ECO:0000256" key="1">
    <source>
        <dbReference type="ARBA" id="ARBA00022612"/>
    </source>
</evidence>
<evidence type="ECO:0000313" key="4">
    <source>
        <dbReference type="Proteomes" id="UP000196573"/>
    </source>
</evidence>
<dbReference type="Pfam" id="PF03237">
    <property type="entry name" value="Terminase_6N"/>
    <property type="match status" value="1"/>
</dbReference>
<dbReference type="Pfam" id="PF17289">
    <property type="entry name" value="Terminase_6C"/>
    <property type="match status" value="1"/>
</dbReference>
<feature type="domain" description="Terminase large subunit gp17-like C-terminal" evidence="2">
    <location>
        <begin position="315"/>
        <end position="462"/>
    </location>
</feature>
<dbReference type="EMBL" id="FWPT01000001">
    <property type="protein sequence ID" value="SMA33365.1"/>
    <property type="molecule type" value="Genomic_DNA"/>
</dbReference>
<proteinExistence type="predicted"/>
<dbReference type="Proteomes" id="UP000196573">
    <property type="component" value="Unassembled WGS sequence"/>
</dbReference>
<gene>
    <name evidence="3" type="ORF">EHSB41UT_00269</name>
</gene>
<organism evidence="3 4">
    <name type="scientific">Parendozoicomonas haliclonae</name>
    <dbReference type="NCBI Taxonomy" id="1960125"/>
    <lineage>
        <taxon>Bacteria</taxon>
        <taxon>Pseudomonadati</taxon>
        <taxon>Pseudomonadota</taxon>
        <taxon>Gammaproteobacteria</taxon>
        <taxon>Oceanospirillales</taxon>
        <taxon>Endozoicomonadaceae</taxon>
        <taxon>Parendozoicomonas</taxon>
    </lineage>
</organism>
<keyword evidence="1" id="KW-1188">Viral release from host cell</keyword>
<reference evidence="3 4" key="1">
    <citation type="submission" date="2017-03" db="EMBL/GenBank/DDBJ databases">
        <authorList>
            <person name="Afonso C.L."/>
            <person name="Miller P.J."/>
            <person name="Scott M.A."/>
            <person name="Spackman E."/>
            <person name="Goraichik I."/>
            <person name="Dimitrov K.M."/>
            <person name="Suarez D.L."/>
            <person name="Swayne D.E."/>
        </authorList>
    </citation>
    <scope>NUCLEOTIDE SEQUENCE [LARGE SCALE GENOMIC DNA]</scope>
    <source>
        <strain evidence="3">SB41UT1</strain>
    </source>
</reference>
<name>A0A1X7AGM8_9GAMM</name>
<dbReference type="AlphaFoldDB" id="A0A1X7AGM8"/>
<accession>A0A1X7AGM8</accession>
<dbReference type="RefSeq" id="WP_087106141.1">
    <property type="nucleotide sequence ID" value="NZ_CBCSCN010000019.1"/>
</dbReference>
<dbReference type="OrthoDB" id="9771580at2"/>
<protein>
    <submittedName>
        <fullName evidence="3">Terminase-like family protein</fullName>
    </submittedName>
</protein>
<sequence length="503" mass="57666">MTDNFDSLEAARQELAKRELARRRLMPFIQKFNHSYEPGWVHKDICQRLEKFSDDVIARKSPRLMLFMPPRHGKSEIATRNFPAWHMGRAPQHEIIASSYSGALAMKFSRKARSIVRDPEFSTLFPDTKIDETSASAENWLTTEGGGYLAAGVGGGLTGNGAHVGIIDDPVKNREEAESENTQQNIIDWYTSTFYTRLAPGGGVLVILTRWHDNDLAGWLLREMEKGGDQWEVVVYPAIATKDEKFRKKGEPLHQARYPLEALHGIKRAVGARDWQALYQQNPVSEDGDFFQKKDFRYYRAAELPPLDELSTYTAWDMAIGTQEMNDYSVGVTVGIDRRERIWVLDVVRGQWGSLDLVEQILDTYAKWRSDMTGIEKGVIEMALGPFLETRTKEREMWDFSYTKLATGKRDKALRARPMQGRMQQGMVFFPEDAPWFQDFQNEFLRFPSGVHDDQVDALAWIGQMMQMFNPVPEPPVVKPPSWKDKLSKFITHGDSDNNWRTA</sequence>
<dbReference type="InterPro" id="IPR006517">
    <property type="entry name" value="Phage_terminase_lsu-like_C"/>
</dbReference>
<dbReference type="Gene3D" id="3.30.420.240">
    <property type="match status" value="1"/>
</dbReference>
<evidence type="ECO:0000259" key="2">
    <source>
        <dbReference type="Pfam" id="PF17289"/>
    </source>
</evidence>
<dbReference type="InterPro" id="IPR035421">
    <property type="entry name" value="Terminase_6C"/>
</dbReference>